<organism evidence="2 3">
    <name type="scientific">Edaphobacter aggregans</name>
    <dbReference type="NCBI Taxonomy" id="570835"/>
    <lineage>
        <taxon>Bacteria</taxon>
        <taxon>Pseudomonadati</taxon>
        <taxon>Acidobacteriota</taxon>
        <taxon>Terriglobia</taxon>
        <taxon>Terriglobales</taxon>
        <taxon>Acidobacteriaceae</taxon>
        <taxon>Edaphobacter</taxon>
    </lineage>
</organism>
<dbReference type="Pfam" id="PF12680">
    <property type="entry name" value="SnoaL_2"/>
    <property type="match status" value="1"/>
</dbReference>
<feature type="domain" description="SnoaL-like" evidence="1">
    <location>
        <begin position="46"/>
        <end position="128"/>
    </location>
</feature>
<comment type="caution">
    <text evidence="2">The sequence shown here is derived from an EMBL/GenBank/DDBJ whole genome shotgun (WGS) entry which is preliminary data.</text>
</comment>
<accession>A0A3R9QL41</accession>
<dbReference type="Gene3D" id="3.10.450.50">
    <property type="match status" value="1"/>
</dbReference>
<dbReference type="Proteomes" id="UP000269669">
    <property type="component" value="Unassembled WGS sequence"/>
</dbReference>
<dbReference type="SUPFAM" id="SSF54427">
    <property type="entry name" value="NTF2-like"/>
    <property type="match status" value="1"/>
</dbReference>
<sequence>MAGKLEGKIVTLAKRNKGEKMTAAELMHHNFDEIFIEVDPVKREAMMRNAYTEDCVWIHPGGRLVGIAAINEAASEIRKSIPEYRYKVVGDIHTMHNVGMCRWGSGLPDQPFRYTGTDVLEERDGRVAVFYTFIDSGTPPVPSTE</sequence>
<protein>
    <submittedName>
        <fullName evidence="2">SnoaL-like protein</fullName>
    </submittedName>
</protein>
<dbReference type="InterPro" id="IPR032710">
    <property type="entry name" value="NTF2-like_dom_sf"/>
</dbReference>
<proteinExistence type="predicted"/>
<evidence type="ECO:0000313" key="2">
    <source>
        <dbReference type="EMBL" id="RSL19111.1"/>
    </source>
</evidence>
<evidence type="ECO:0000313" key="3">
    <source>
        <dbReference type="Proteomes" id="UP000269669"/>
    </source>
</evidence>
<evidence type="ECO:0000259" key="1">
    <source>
        <dbReference type="Pfam" id="PF12680"/>
    </source>
</evidence>
<dbReference type="InterPro" id="IPR037401">
    <property type="entry name" value="SnoaL-like"/>
</dbReference>
<keyword evidence="3" id="KW-1185">Reference proteome</keyword>
<dbReference type="AlphaFoldDB" id="A0A3R9QL41"/>
<dbReference type="EMBL" id="RSDW01000001">
    <property type="protein sequence ID" value="RSL19111.1"/>
    <property type="molecule type" value="Genomic_DNA"/>
</dbReference>
<reference evidence="2 3" key="1">
    <citation type="submission" date="2018-12" db="EMBL/GenBank/DDBJ databases">
        <title>Sequencing of bacterial isolates from soil warming experiment in Harvard Forest, Massachusetts, USA.</title>
        <authorList>
            <person name="Deangelis K."/>
        </authorList>
    </citation>
    <scope>NUCLEOTIDE SEQUENCE [LARGE SCALE GENOMIC DNA]</scope>
    <source>
        <strain evidence="2 3">EB153</strain>
    </source>
</reference>
<gene>
    <name evidence="2" type="ORF">EDE15_4743</name>
</gene>
<dbReference type="RefSeq" id="WP_185827340.1">
    <property type="nucleotide sequence ID" value="NZ_RSDW01000001.1"/>
</dbReference>
<name>A0A3R9QL41_9BACT</name>